<reference evidence="2" key="1">
    <citation type="submission" date="2019-03" db="EMBL/GenBank/DDBJ databases">
        <title>Single cell metagenomics reveals metabolic interactions within the superorganism composed of flagellate Streblomastix strix and complex community of Bacteroidetes bacteria on its surface.</title>
        <authorList>
            <person name="Treitli S.C."/>
            <person name="Kolisko M."/>
            <person name="Husnik F."/>
            <person name="Keeling P."/>
            <person name="Hampl V."/>
        </authorList>
    </citation>
    <scope>NUCLEOTIDE SEQUENCE</scope>
    <source>
        <strain evidence="2">STM</strain>
    </source>
</reference>
<comment type="caution">
    <text evidence="2">The sequence shown here is derived from an EMBL/GenBank/DDBJ whole genome shotgun (WGS) entry which is preliminary data.</text>
</comment>
<dbReference type="AlphaFoldDB" id="A0A5J4S6T9"/>
<dbReference type="EMBL" id="SNRY01000363">
    <property type="protein sequence ID" value="KAA6341816.1"/>
    <property type="molecule type" value="Genomic_DNA"/>
</dbReference>
<evidence type="ECO:0000313" key="2">
    <source>
        <dbReference type="EMBL" id="KAA6341816.1"/>
    </source>
</evidence>
<accession>A0A5J4S6T9</accession>
<feature type="domain" description="GmrSD restriction endonucleases N-terminal" evidence="1">
    <location>
        <begin position="10"/>
        <end position="229"/>
    </location>
</feature>
<proteinExistence type="predicted"/>
<evidence type="ECO:0000259" key="1">
    <source>
        <dbReference type="Pfam" id="PF03235"/>
    </source>
</evidence>
<sequence>MRNSYTEILQHKVEIPIIQRDYAQGRTDDKTNKIRKDFLDVLFEYIQKKLIKSSISELELDFIYGFNEQESKDKFSFIPIDGQQRLTTLWLLYWFVASKENVSDEERAFLFNFVYETRHSTTIFCENLIRFKPGFTSEAITNEIKNQPWYFETWDFDPSIQAMLIVLSDIEARYNHMGITSAWDLIGRTACPFYFYKLDMDKIGLTDDLYIKMNSRGKALTEFEYFKAGFSEILTNPSEKERFEKSVDQDWIDAIWNIVLEPGNLKNEDDIALIVDNCFLNLFNFITSVIAFKKDWRYKDTMVSAELLKTIYSDTMHQNILFETLDAICLQQTNNSAFWGNTFYYDKDGFQSSKSRLYFQHQEVNLLKRCLFHFGGQRGLSFPEQLILHACFTQFKTQSIDFENRIRVIRNLVVNSENELRETILSYSFEEVEQYIIHGDLNVFENFKTDQIEEEKKKEHFLKQSMTEIDLLKKLEDSDIFRGNVSLIPLDQNFGFRSEKFLTLFDEYEILSDFNNRCDLLLSFGDYSQNDGALTNLMSPTSRTVIRNFFTTPGFNKAQFYNKTQTVILDCLDYFIANLTISIDDKIKEKLVYYISNPKDWKYYFMKYHSFRKDCTRGYYWHNGDYGIWKMRVRQFNGYHWDPFLYELAHSLPPEYISLDNFGAKLLLSINGNKLLISTLPNGFLFENGMGNGTDNSVLDELINDNVICNSGELLISQNSEGVDLEDRIEKINQVLENIFSK</sequence>
<protein>
    <recommendedName>
        <fullName evidence="1">GmrSD restriction endonucleases N-terminal domain-containing protein</fullName>
    </recommendedName>
</protein>
<organism evidence="2">
    <name type="scientific">termite gut metagenome</name>
    <dbReference type="NCBI Taxonomy" id="433724"/>
    <lineage>
        <taxon>unclassified sequences</taxon>
        <taxon>metagenomes</taxon>
        <taxon>organismal metagenomes</taxon>
    </lineage>
</organism>
<dbReference type="Pfam" id="PF03235">
    <property type="entry name" value="GmrSD_N"/>
    <property type="match status" value="1"/>
</dbReference>
<dbReference type="InterPro" id="IPR004919">
    <property type="entry name" value="GmrSD_N"/>
</dbReference>
<gene>
    <name evidence="2" type="ORF">EZS27_010389</name>
</gene>
<name>A0A5J4S6T9_9ZZZZ</name>